<evidence type="ECO:0000313" key="8">
    <source>
        <dbReference type="Proteomes" id="UP000289808"/>
    </source>
</evidence>
<dbReference type="PANTHER" id="PTHR42957">
    <property type="entry name" value="HELICASE MJ1565-RELATED"/>
    <property type="match status" value="1"/>
</dbReference>
<dbReference type="GO" id="GO:0005524">
    <property type="term" value="F:ATP binding"/>
    <property type="evidence" value="ECO:0007669"/>
    <property type="project" value="UniProtKB-KW"/>
</dbReference>
<dbReference type="Pfam" id="PF05872">
    <property type="entry name" value="HerA_C"/>
    <property type="match status" value="1"/>
</dbReference>
<dbReference type="Pfam" id="PF01935">
    <property type="entry name" value="DUF87"/>
    <property type="match status" value="1"/>
</dbReference>
<gene>
    <name evidence="7" type="ORF">ERD32_06285</name>
</gene>
<dbReference type="GO" id="GO:0004386">
    <property type="term" value="F:helicase activity"/>
    <property type="evidence" value="ECO:0007669"/>
    <property type="project" value="UniProtKB-KW"/>
</dbReference>
<dbReference type="Proteomes" id="UP000289808">
    <property type="component" value="Unassembled WGS sequence"/>
</dbReference>
<dbReference type="AlphaFoldDB" id="A0A4Q0LR00"/>
<dbReference type="RefSeq" id="WP_005722404.1">
    <property type="nucleotide sequence ID" value="NZ_CAZZQD010000001.1"/>
</dbReference>
<evidence type="ECO:0000256" key="2">
    <source>
        <dbReference type="ARBA" id="ARBA00022801"/>
    </source>
</evidence>
<dbReference type="InterPro" id="IPR002789">
    <property type="entry name" value="HerA_central"/>
</dbReference>
<dbReference type="SMART" id="SM00382">
    <property type="entry name" value="AAA"/>
    <property type="match status" value="1"/>
</dbReference>
<keyword evidence="4 7" id="KW-0067">ATP-binding</keyword>
<organism evidence="7 8">
    <name type="scientific">Lactobacillus crispatus</name>
    <dbReference type="NCBI Taxonomy" id="47770"/>
    <lineage>
        <taxon>Bacteria</taxon>
        <taxon>Bacillati</taxon>
        <taxon>Bacillota</taxon>
        <taxon>Bacilli</taxon>
        <taxon>Lactobacillales</taxon>
        <taxon>Lactobacillaceae</taxon>
        <taxon>Lactobacillus</taxon>
    </lineage>
</organism>
<dbReference type="GO" id="GO:0016787">
    <property type="term" value="F:hydrolase activity"/>
    <property type="evidence" value="ECO:0007669"/>
    <property type="project" value="UniProtKB-KW"/>
</dbReference>
<keyword evidence="6" id="KW-0413">Isomerase</keyword>
<evidence type="ECO:0000313" key="7">
    <source>
        <dbReference type="EMBL" id="RXF57589.1"/>
    </source>
</evidence>
<evidence type="ECO:0000256" key="1">
    <source>
        <dbReference type="ARBA" id="ARBA00022741"/>
    </source>
</evidence>
<dbReference type="InterPro" id="IPR027417">
    <property type="entry name" value="P-loop_NTPase"/>
</dbReference>
<evidence type="ECO:0000256" key="5">
    <source>
        <dbReference type="ARBA" id="ARBA00023125"/>
    </source>
</evidence>
<accession>A0A4Q0LR00</accession>
<sequence>MAMYDKNTFVLPGDLTVGIGDKAYICNDEAIKKYINSLEINKRDNQIEFSSFNLNEKKAIPFKISVDGLFNHHFMIVGATNSGKSTSALAILDKYQKLKGKFLIIDPTGEYKDAFSKNEVNLKTIGKNLFLNTANLTDEQWISLFRPNDNSQVIELLEAIKKLKFVQYYKKHLNKVNLTEAENRFIRNDILDCEGANQEQYKHLQIQWESDKVFNESFDINNLDKQIEKDSLKLSWNKGIKQGTYQFDYFTYGANSWLIRKVKYLIKTYNLKELFLNVDSKTQDKDFGETDKGKKILKDLNKEMLEFQGNDISLYIRLNDSKFSIGLGQVIVDYISNFLLNHDMTKHPTLLFVDEVHRYALEKDAQDDFISPLATLAREGRKNGIFLFLTTQSPKDVPTIVLNQIGTLLMHRLTGEYEIKAINNFLNKDKLAQLSSLKSGEAILTSVNLMQPVNLNIKASGRTHYSNTPKLIKIKND</sequence>
<proteinExistence type="predicted"/>
<dbReference type="GO" id="GO:0003677">
    <property type="term" value="F:DNA binding"/>
    <property type="evidence" value="ECO:0007669"/>
    <property type="project" value="UniProtKB-KW"/>
</dbReference>
<dbReference type="PANTHER" id="PTHR42957:SF2">
    <property type="entry name" value="HELICASE HERA CENTRAL DOMAIN-CONTAINING PROTEIN"/>
    <property type="match status" value="1"/>
</dbReference>
<evidence type="ECO:0000256" key="4">
    <source>
        <dbReference type="ARBA" id="ARBA00022840"/>
    </source>
</evidence>
<dbReference type="EMBL" id="SCLX01000031">
    <property type="protein sequence ID" value="RXF57589.1"/>
    <property type="molecule type" value="Genomic_DNA"/>
</dbReference>
<keyword evidence="1" id="KW-0547">Nucleotide-binding</keyword>
<dbReference type="InterPro" id="IPR008571">
    <property type="entry name" value="HerA-like"/>
</dbReference>
<keyword evidence="3" id="KW-0347">Helicase</keyword>
<comment type="caution">
    <text evidence="7">The sequence shown here is derived from an EMBL/GenBank/DDBJ whole genome shotgun (WGS) entry which is preliminary data.</text>
</comment>
<reference evidence="7 8" key="1">
    <citation type="submission" date="2019-01" db="EMBL/GenBank/DDBJ databases">
        <title>The genome sequence of Lactobacillus crispatus L49.</title>
        <authorList>
            <person name="Zhong J."/>
            <person name="Zhang J."/>
        </authorList>
    </citation>
    <scope>NUCLEOTIDE SEQUENCE [LARGE SCALE GENOMIC DNA]</scope>
    <source>
        <strain evidence="7 8">L49</strain>
    </source>
</reference>
<dbReference type="SUPFAM" id="SSF52540">
    <property type="entry name" value="P-loop containing nucleoside triphosphate hydrolases"/>
    <property type="match status" value="1"/>
</dbReference>
<evidence type="ECO:0000256" key="6">
    <source>
        <dbReference type="ARBA" id="ARBA00023235"/>
    </source>
</evidence>
<dbReference type="Gene3D" id="3.40.50.300">
    <property type="entry name" value="P-loop containing nucleotide triphosphate hydrolases"/>
    <property type="match status" value="2"/>
</dbReference>
<protein>
    <submittedName>
        <fullName evidence="7">ATP-binding protein</fullName>
    </submittedName>
</protein>
<dbReference type="InterPro" id="IPR033186">
    <property type="entry name" value="HerA_C"/>
</dbReference>
<keyword evidence="5" id="KW-0238">DNA-binding</keyword>
<keyword evidence="2" id="KW-0378">Hydrolase</keyword>
<dbReference type="InterPro" id="IPR003593">
    <property type="entry name" value="AAA+_ATPase"/>
</dbReference>
<name>A0A4Q0LR00_9LACO</name>
<evidence type="ECO:0000256" key="3">
    <source>
        <dbReference type="ARBA" id="ARBA00022806"/>
    </source>
</evidence>